<evidence type="ECO:0000256" key="3">
    <source>
        <dbReference type="ARBA" id="ARBA00009592"/>
    </source>
</evidence>
<dbReference type="InterPro" id="IPR008271">
    <property type="entry name" value="Ser/Thr_kinase_AS"/>
</dbReference>
<evidence type="ECO:0000256" key="11">
    <source>
        <dbReference type="ARBA" id="ARBA00022729"/>
    </source>
</evidence>
<dbReference type="CDD" id="cd14066">
    <property type="entry name" value="STKc_IRAK"/>
    <property type="match status" value="1"/>
</dbReference>
<evidence type="ECO:0000313" key="28">
    <source>
        <dbReference type="EMBL" id="ONK78447.1"/>
    </source>
</evidence>
<comment type="subcellular location">
    <subcellularLocation>
        <location evidence="1">Cell membrane</location>
        <topology evidence="1">Single-pass membrane protein</topology>
    </subcellularLocation>
    <subcellularLocation>
        <location evidence="2">Endoplasmic reticulum membrane</location>
        <topology evidence="2">Single-pass membrane protein</topology>
    </subcellularLocation>
</comment>
<evidence type="ECO:0000256" key="5">
    <source>
        <dbReference type="ARBA" id="ARBA00022475"/>
    </source>
</evidence>
<evidence type="ECO:0000256" key="14">
    <source>
        <dbReference type="ARBA" id="ARBA00022777"/>
    </source>
</evidence>
<evidence type="ECO:0000256" key="8">
    <source>
        <dbReference type="ARBA" id="ARBA00022614"/>
    </source>
</evidence>
<keyword evidence="10 26" id="KW-0812">Transmembrane</keyword>
<evidence type="ECO:0000256" key="4">
    <source>
        <dbReference type="ARBA" id="ARBA00012513"/>
    </source>
</evidence>
<dbReference type="Proteomes" id="UP000243459">
    <property type="component" value="Chromosome 2"/>
</dbReference>
<keyword evidence="9" id="KW-0808">Transferase</keyword>
<organism evidence="28 29">
    <name type="scientific">Asparagus officinalis</name>
    <name type="common">Garden asparagus</name>
    <dbReference type="NCBI Taxonomy" id="4686"/>
    <lineage>
        <taxon>Eukaryota</taxon>
        <taxon>Viridiplantae</taxon>
        <taxon>Streptophyta</taxon>
        <taxon>Embryophyta</taxon>
        <taxon>Tracheophyta</taxon>
        <taxon>Spermatophyta</taxon>
        <taxon>Magnoliopsida</taxon>
        <taxon>Liliopsida</taxon>
        <taxon>Asparagales</taxon>
        <taxon>Asparagaceae</taxon>
        <taxon>Asparagoideae</taxon>
        <taxon>Asparagus</taxon>
    </lineage>
</organism>
<dbReference type="Gene3D" id="1.10.510.10">
    <property type="entry name" value="Transferase(Phosphotransferase) domain 1"/>
    <property type="match status" value="1"/>
</dbReference>
<evidence type="ECO:0000256" key="23">
    <source>
        <dbReference type="ARBA" id="ARBA00056628"/>
    </source>
</evidence>
<dbReference type="EMBL" id="CM007382">
    <property type="protein sequence ID" value="ONK78447.1"/>
    <property type="molecule type" value="Genomic_DNA"/>
</dbReference>
<evidence type="ECO:0000313" key="29">
    <source>
        <dbReference type="Proteomes" id="UP000243459"/>
    </source>
</evidence>
<keyword evidence="7" id="KW-0597">Phosphoprotein</keyword>
<evidence type="ECO:0000256" key="12">
    <source>
        <dbReference type="ARBA" id="ARBA00022737"/>
    </source>
</evidence>
<reference evidence="29" key="1">
    <citation type="journal article" date="2017" name="Nat. Commun.">
        <title>The asparagus genome sheds light on the origin and evolution of a young Y chromosome.</title>
        <authorList>
            <person name="Harkess A."/>
            <person name="Zhou J."/>
            <person name="Xu C."/>
            <person name="Bowers J.E."/>
            <person name="Van der Hulst R."/>
            <person name="Ayyampalayam S."/>
            <person name="Mercati F."/>
            <person name="Riccardi P."/>
            <person name="McKain M.R."/>
            <person name="Kakrana A."/>
            <person name="Tang H."/>
            <person name="Ray J."/>
            <person name="Groenendijk J."/>
            <person name="Arikit S."/>
            <person name="Mathioni S.M."/>
            <person name="Nakano M."/>
            <person name="Shan H."/>
            <person name="Telgmann-Rauber A."/>
            <person name="Kanno A."/>
            <person name="Yue Z."/>
            <person name="Chen H."/>
            <person name="Li W."/>
            <person name="Chen Y."/>
            <person name="Xu X."/>
            <person name="Zhang Y."/>
            <person name="Luo S."/>
            <person name="Chen H."/>
            <person name="Gao J."/>
            <person name="Mao Z."/>
            <person name="Pires J.C."/>
            <person name="Luo M."/>
            <person name="Kudrna D."/>
            <person name="Wing R.A."/>
            <person name="Meyers B.C."/>
            <person name="Yi K."/>
            <person name="Kong H."/>
            <person name="Lavrijsen P."/>
            <person name="Sunseri F."/>
            <person name="Falavigna A."/>
            <person name="Ye Y."/>
            <person name="Leebens-Mack J.H."/>
            <person name="Chen G."/>
        </authorList>
    </citation>
    <scope>NUCLEOTIDE SEQUENCE [LARGE SCALE GENOMIC DNA]</scope>
    <source>
        <strain evidence="29">cv. DH0086</strain>
    </source>
</reference>
<evidence type="ECO:0000256" key="19">
    <source>
        <dbReference type="ARBA" id="ARBA00023180"/>
    </source>
</evidence>
<sequence length="652" mass="71263">MSENKISWRNSSGIGRYRQLAVFDMSGNLLTGTVPSEIGMLQNLQLLHLHQNRLRGLVPNSIGNLTELNELVLNDNRFEGSVPMAIENLSSLSLLDLSRNKLNGTIPGTAISKLHSLTQGLNLSSNLLTGSLPMQIDSLINLVALDVSENRLSGEIPSSLGACQLLGRLFMQGNYFEGNIPLALSRLAGIEELDLSHNNLSGPIPEFLGGFRLLHNLNLSFNDFQGPLPDQGVFRNASALSVTGNNKLCGGDPQFHLQQCDAVDGATHRSSHHKVIIPVVVACTLAILLCAAYYIRRRGMKPNPPNPSLKESFLQISYAEIQKATAGFSASSLIGAGSFGSVYKGVMDSDPNQVVAIKVLNLEQQGAYKSFMAECDSLRVIRHRNLINIVTICSSIDHNGNDFKALIFEYMPNGSLDDLLHPQAELNEGSHGTNSKHLSLVQRLNIVVDVALALDYLHHQCQTPIVHCDLKPSNVLLGYDMTARVCDFGLSRFLHRTISSSSETNSTIGLKGSIGYIPPEYGMGGTASTQGDVYSFGVLLLETFTGKRPTDKMFQNDLNLHKYVEMAYPDQLLDIIDPSVERIVKDVRGNYAALNTTEQELIHEGVLSIFRIGLLCSQASPNERIEMGDVINELILVKKTFDGLEPKAETSN</sequence>
<comment type="function">
    <text evidence="23">The processed protein kinase Xa21 chain released by protein cleavage after X.oryzae pv. oryzae protein Ax21 detection translocates into the nucleus where it can bind and regulate WRKY62, a transcription factor. Confers resistance to the bacterial pathogen X.oryzae pv. oryzae (Xoo).</text>
</comment>
<dbReference type="InterPro" id="IPR011009">
    <property type="entry name" value="Kinase-like_dom_sf"/>
</dbReference>
<dbReference type="FunFam" id="3.80.10.10:FF:000299">
    <property type="entry name" value="Piriformospora indica-insensitive protein 2"/>
    <property type="match status" value="1"/>
</dbReference>
<dbReference type="InterPro" id="IPR000719">
    <property type="entry name" value="Prot_kinase_dom"/>
</dbReference>
<keyword evidence="5" id="KW-1003">Cell membrane</keyword>
<keyword evidence="15 25" id="KW-0067">ATP-binding</keyword>
<evidence type="ECO:0000256" key="17">
    <source>
        <dbReference type="ARBA" id="ARBA00023136"/>
    </source>
</evidence>
<dbReference type="FunFam" id="3.80.10.10:FF:000111">
    <property type="entry name" value="LRR receptor-like serine/threonine-protein kinase ERECTA"/>
    <property type="match status" value="1"/>
</dbReference>
<keyword evidence="6" id="KW-0723">Serine/threonine-protein kinase</keyword>
<comment type="function">
    <text evidence="22">Receptor kinase that detects X.oryzae pv. oryzae protein Ax21 to promote innate immunity. Following X.oryzae pv. oryzae protein Ax21 detection, undergoes cleavage, releasing the processed protein kinase Xa21 chain.</text>
</comment>
<evidence type="ECO:0000256" key="16">
    <source>
        <dbReference type="ARBA" id="ARBA00022989"/>
    </source>
</evidence>
<keyword evidence="14" id="KW-0418">Kinase</keyword>
<dbReference type="InterPro" id="IPR051809">
    <property type="entry name" value="Plant_receptor-like_S/T_kinase"/>
</dbReference>
<keyword evidence="11" id="KW-0732">Signal</keyword>
<dbReference type="PROSITE" id="PS00108">
    <property type="entry name" value="PROTEIN_KINASE_ST"/>
    <property type="match status" value="1"/>
</dbReference>
<comment type="catalytic activity">
    <reaction evidence="21">
        <text>L-seryl-[protein] + ATP = O-phospho-L-seryl-[protein] + ADP + H(+)</text>
        <dbReference type="Rhea" id="RHEA:17989"/>
        <dbReference type="Rhea" id="RHEA-COMP:9863"/>
        <dbReference type="Rhea" id="RHEA-COMP:11604"/>
        <dbReference type="ChEBI" id="CHEBI:15378"/>
        <dbReference type="ChEBI" id="CHEBI:29999"/>
        <dbReference type="ChEBI" id="CHEBI:30616"/>
        <dbReference type="ChEBI" id="CHEBI:83421"/>
        <dbReference type="ChEBI" id="CHEBI:456216"/>
        <dbReference type="EC" id="2.7.11.1"/>
    </reaction>
</comment>
<dbReference type="SMART" id="SM00220">
    <property type="entry name" value="S_TKc"/>
    <property type="match status" value="1"/>
</dbReference>
<comment type="similarity">
    <text evidence="3">Belongs to the RLP family.</text>
</comment>
<evidence type="ECO:0000256" key="9">
    <source>
        <dbReference type="ARBA" id="ARBA00022679"/>
    </source>
</evidence>
<dbReference type="GO" id="GO:0005886">
    <property type="term" value="C:plasma membrane"/>
    <property type="evidence" value="ECO:0007669"/>
    <property type="project" value="UniProtKB-SubCell"/>
</dbReference>
<keyword evidence="29" id="KW-1185">Reference proteome</keyword>
<dbReference type="InterPro" id="IPR032675">
    <property type="entry name" value="LRR_dom_sf"/>
</dbReference>
<dbReference type="FunFam" id="1.10.510.10:FF:000358">
    <property type="entry name" value="Putative leucine-rich repeat receptor-like serine/threonine-protein kinase"/>
    <property type="match status" value="1"/>
</dbReference>
<dbReference type="Pfam" id="PF00560">
    <property type="entry name" value="LRR_1"/>
    <property type="match status" value="3"/>
</dbReference>
<dbReference type="Gene3D" id="3.30.200.20">
    <property type="entry name" value="Phosphorylase Kinase, domain 1"/>
    <property type="match status" value="1"/>
</dbReference>
<keyword evidence="12" id="KW-0677">Repeat</keyword>
<evidence type="ECO:0000256" key="13">
    <source>
        <dbReference type="ARBA" id="ARBA00022741"/>
    </source>
</evidence>
<dbReference type="FunFam" id="3.30.200.20:FF:000432">
    <property type="entry name" value="LRR receptor-like serine/threonine-protein kinase EFR"/>
    <property type="match status" value="1"/>
</dbReference>
<dbReference type="EC" id="2.7.11.1" evidence="4"/>
<keyword evidence="19" id="KW-0325">Glycoprotein</keyword>
<comment type="catalytic activity">
    <reaction evidence="20">
        <text>L-threonyl-[protein] + ATP = O-phospho-L-threonyl-[protein] + ADP + H(+)</text>
        <dbReference type="Rhea" id="RHEA:46608"/>
        <dbReference type="Rhea" id="RHEA-COMP:11060"/>
        <dbReference type="Rhea" id="RHEA-COMP:11605"/>
        <dbReference type="ChEBI" id="CHEBI:15378"/>
        <dbReference type="ChEBI" id="CHEBI:30013"/>
        <dbReference type="ChEBI" id="CHEBI:30616"/>
        <dbReference type="ChEBI" id="CHEBI:61977"/>
        <dbReference type="ChEBI" id="CHEBI:456216"/>
        <dbReference type="EC" id="2.7.11.1"/>
    </reaction>
</comment>
<evidence type="ECO:0000256" key="2">
    <source>
        <dbReference type="ARBA" id="ARBA00004389"/>
    </source>
</evidence>
<dbReference type="InterPro" id="IPR017441">
    <property type="entry name" value="Protein_kinase_ATP_BS"/>
</dbReference>
<dbReference type="AlphaFoldDB" id="A0A5P1FM12"/>
<name>A0A5P1FM12_ASPOF</name>
<evidence type="ECO:0000256" key="25">
    <source>
        <dbReference type="PROSITE-ProRule" id="PRU10141"/>
    </source>
</evidence>
<evidence type="ECO:0000256" key="1">
    <source>
        <dbReference type="ARBA" id="ARBA00004162"/>
    </source>
</evidence>
<dbReference type="Pfam" id="PF07714">
    <property type="entry name" value="PK_Tyr_Ser-Thr"/>
    <property type="match status" value="1"/>
</dbReference>
<dbReference type="InterPro" id="IPR003591">
    <property type="entry name" value="Leu-rich_rpt_typical-subtyp"/>
</dbReference>
<feature type="transmembrane region" description="Helical" evidence="26">
    <location>
        <begin position="275"/>
        <end position="295"/>
    </location>
</feature>
<proteinExistence type="inferred from homology"/>
<dbReference type="PROSITE" id="PS00107">
    <property type="entry name" value="PROTEIN_KINASE_ATP"/>
    <property type="match status" value="1"/>
</dbReference>
<dbReference type="GO" id="GO:0005789">
    <property type="term" value="C:endoplasmic reticulum membrane"/>
    <property type="evidence" value="ECO:0007669"/>
    <property type="project" value="UniProtKB-SubCell"/>
</dbReference>
<dbReference type="PANTHER" id="PTHR27008:SF596">
    <property type="entry name" value="OS02G0215500 PROTEIN"/>
    <property type="match status" value="1"/>
</dbReference>
<dbReference type="GO" id="GO:0004674">
    <property type="term" value="F:protein serine/threonine kinase activity"/>
    <property type="evidence" value="ECO:0007669"/>
    <property type="project" value="UniProtKB-KW"/>
</dbReference>
<keyword evidence="8" id="KW-0433">Leucine-rich repeat</keyword>
<keyword evidence="16 26" id="KW-1133">Transmembrane helix</keyword>
<dbReference type="GO" id="GO:0005524">
    <property type="term" value="F:ATP binding"/>
    <property type="evidence" value="ECO:0007669"/>
    <property type="project" value="UniProtKB-UniRule"/>
</dbReference>
<gene>
    <name evidence="28" type="ORF">A4U43_C02F18880</name>
</gene>
<keyword evidence="13 25" id="KW-0547">Nucleotide-binding</keyword>
<evidence type="ECO:0000256" key="6">
    <source>
        <dbReference type="ARBA" id="ARBA00022527"/>
    </source>
</evidence>
<evidence type="ECO:0000256" key="7">
    <source>
        <dbReference type="ARBA" id="ARBA00022553"/>
    </source>
</evidence>
<evidence type="ECO:0000256" key="21">
    <source>
        <dbReference type="ARBA" id="ARBA00048679"/>
    </source>
</evidence>
<evidence type="ECO:0000256" key="26">
    <source>
        <dbReference type="SAM" id="Phobius"/>
    </source>
</evidence>
<accession>A0A5P1FM12</accession>
<keyword evidence="17 26" id="KW-0472">Membrane</keyword>
<dbReference type="Gramene" id="ONK78447">
    <property type="protein sequence ID" value="ONK78447"/>
    <property type="gene ID" value="A4U43_C02F18880"/>
</dbReference>
<dbReference type="InterPro" id="IPR001245">
    <property type="entry name" value="Ser-Thr/Tyr_kinase_cat_dom"/>
</dbReference>
<evidence type="ECO:0000256" key="22">
    <source>
        <dbReference type="ARBA" id="ARBA00054320"/>
    </source>
</evidence>
<keyword evidence="18" id="KW-0675">Receptor</keyword>
<evidence type="ECO:0000256" key="18">
    <source>
        <dbReference type="ARBA" id="ARBA00023170"/>
    </source>
</evidence>
<dbReference type="InterPro" id="IPR001611">
    <property type="entry name" value="Leu-rich_rpt"/>
</dbReference>
<protein>
    <recommendedName>
        <fullName evidence="24">Receptor kinase-like protein Xa21</fullName>
        <ecNumber evidence="4">2.7.11.1</ecNumber>
    </recommendedName>
</protein>
<evidence type="ECO:0000256" key="20">
    <source>
        <dbReference type="ARBA" id="ARBA00047899"/>
    </source>
</evidence>
<dbReference type="PRINTS" id="PR00019">
    <property type="entry name" value="LEURICHRPT"/>
</dbReference>
<evidence type="ECO:0000259" key="27">
    <source>
        <dbReference type="PROSITE" id="PS50011"/>
    </source>
</evidence>
<dbReference type="Gene3D" id="3.80.10.10">
    <property type="entry name" value="Ribonuclease Inhibitor"/>
    <property type="match status" value="1"/>
</dbReference>
<evidence type="ECO:0000256" key="10">
    <source>
        <dbReference type="ARBA" id="ARBA00022692"/>
    </source>
</evidence>
<evidence type="ECO:0000256" key="15">
    <source>
        <dbReference type="ARBA" id="ARBA00022840"/>
    </source>
</evidence>
<dbReference type="OMA" id="KISWRNS"/>
<dbReference type="SMART" id="SM00369">
    <property type="entry name" value="LRR_TYP"/>
    <property type="match status" value="5"/>
</dbReference>
<dbReference type="PROSITE" id="PS50011">
    <property type="entry name" value="PROTEIN_KINASE_DOM"/>
    <property type="match status" value="1"/>
</dbReference>
<dbReference type="PANTHER" id="PTHR27008">
    <property type="entry name" value="OS04G0122200 PROTEIN"/>
    <property type="match status" value="1"/>
</dbReference>
<dbReference type="SUPFAM" id="SSF52058">
    <property type="entry name" value="L domain-like"/>
    <property type="match status" value="1"/>
</dbReference>
<evidence type="ECO:0000256" key="24">
    <source>
        <dbReference type="ARBA" id="ARBA00072040"/>
    </source>
</evidence>
<feature type="binding site" evidence="25">
    <location>
        <position position="358"/>
    </location>
    <ligand>
        <name>ATP</name>
        <dbReference type="ChEBI" id="CHEBI:30616"/>
    </ligand>
</feature>
<dbReference type="SUPFAM" id="SSF56112">
    <property type="entry name" value="Protein kinase-like (PK-like)"/>
    <property type="match status" value="1"/>
</dbReference>
<feature type="domain" description="Protein kinase" evidence="27">
    <location>
        <begin position="328"/>
        <end position="636"/>
    </location>
</feature>